<accession>A0AAP9DQK0</accession>
<dbReference type="SUPFAM" id="SSF47413">
    <property type="entry name" value="lambda repressor-like DNA-binding domains"/>
    <property type="match status" value="1"/>
</dbReference>
<dbReference type="PROSITE" id="PS50943">
    <property type="entry name" value="HTH_CROC1"/>
    <property type="match status" value="1"/>
</dbReference>
<evidence type="ECO:0000256" key="1">
    <source>
        <dbReference type="ARBA" id="ARBA00023125"/>
    </source>
</evidence>
<dbReference type="PANTHER" id="PTHR46797">
    <property type="entry name" value="HTH-TYPE TRANSCRIPTIONAL REGULATOR"/>
    <property type="match status" value="1"/>
</dbReference>
<dbReference type="RefSeq" id="WP_032846885.1">
    <property type="nucleotide sequence ID" value="NZ_CP041396.1"/>
</dbReference>
<dbReference type="SMART" id="SM00530">
    <property type="entry name" value="HTH_XRE"/>
    <property type="match status" value="1"/>
</dbReference>
<evidence type="ECO:0000313" key="4">
    <source>
        <dbReference type="Proteomes" id="UP000318823"/>
    </source>
</evidence>
<gene>
    <name evidence="3" type="ORF">DYI28_29865</name>
</gene>
<dbReference type="PANTHER" id="PTHR46797:SF1">
    <property type="entry name" value="METHYLPHOSPHONATE SYNTHASE"/>
    <property type="match status" value="1"/>
</dbReference>
<name>A0AAP9DQK0_BACOV</name>
<dbReference type="CDD" id="cd00093">
    <property type="entry name" value="HTH_XRE"/>
    <property type="match status" value="1"/>
</dbReference>
<evidence type="ECO:0000313" key="3">
    <source>
        <dbReference type="EMBL" id="QDM12896.1"/>
    </source>
</evidence>
<sequence>MVIDKIKEICEKRNLTITELGRRVGLKKSSIYSVINNGNPTVETLEKIAKALDVKVKDFFEEDKEVFTCPHCGQPICDKDFFRK</sequence>
<dbReference type="GO" id="GO:0003700">
    <property type="term" value="F:DNA-binding transcription factor activity"/>
    <property type="evidence" value="ECO:0007669"/>
    <property type="project" value="TreeGrafter"/>
</dbReference>
<proteinExistence type="predicted"/>
<dbReference type="GO" id="GO:0005829">
    <property type="term" value="C:cytosol"/>
    <property type="evidence" value="ECO:0007669"/>
    <property type="project" value="TreeGrafter"/>
</dbReference>
<protein>
    <submittedName>
        <fullName evidence="3">Helix-turn-helix transcriptional regulator</fullName>
    </submittedName>
</protein>
<geneLocation type="plasmid" evidence="3 4">
    <name>unnamed1</name>
</geneLocation>
<dbReference type="InterPro" id="IPR001387">
    <property type="entry name" value="Cro/C1-type_HTH"/>
</dbReference>
<dbReference type="Proteomes" id="UP000318823">
    <property type="component" value="Plasmid unnamed1"/>
</dbReference>
<keyword evidence="1" id="KW-0238">DNA-binding</keyword>
<reference evidence="4" key="1">
    <citation type="journal article" date="2018" name="J. Anim. Genet.">
        <title>Acquired interbacterial defense systems protect against interspecies antagonism in the human gut microbiome.</title>
        <authorList>
            <person name="Ross B.D."/>
            <person name="Verster A.J."/>
            <person name="Radey M.C."/>
            <person name="Schmidtke D.T."/>
            <person name="Pope C.E."/>
            <person name="Hoffman L.R."/>
            <person name="Hajjar A."/>
            <person name="Peterson S.B."/>
            <person name="Borenstein E."/>
            <person name="Mougous J."/>
        </authorList>
    </citation>
    <scope>NUCLEOTIDE SEQUENCE [LARGE SCALE GENOMIC DNA]</scope>
    <source>
        <strain evidence="4">3725 D1 iv</strain>
        <plasmid evidence="4">unnamed1</plasmid>
    </source>
</reference>
<dbReference type="InterPro" id="IPR050807">
    <property type="entry name" value="TransReg_Diox_bact_type"/>
</dbReference>
<dbReference type="Gene3D" id="1.10.260.40">
    <property type="entry name" value="lambda repressor-like DNA-binding domains"/>
    <property type="match status" value="1"/>
</dbReference>
<evidence type="ECO:0000259" key="2">
    <source>
        <dbReference type="PROSITE" id="PS50943"/>
    </source>
</evidence>
<dbReference type="Pfam" id="PF01381">
    <property type="entry name" value="HTH_3"/>
    <property type="match status" value="1"/>
</dbReference>
<dbReference type="InterPro" id="IPR010982">
    <property type="entry name" value="Lambda_DNA-bd_dom_sf"/>
</dbReference>
<dbReference type="GO" id="GO:0003677">
    <property type="term" value="F:DNA binding"/>
    <property type="evidence" value="ECO:0007669"/>
    <property type="project" value="UniProtKB-KW"/>
</dbReference>
<keyword evidence="3" id="KW-0614">Plasmid</keyword>
<dbReference type="EMBL" id="CP041396">
    <property type="protein sequence ID" value="QDM12896.1"/>
    <property type="molecule type" value="Genomic_DNA"/>
</dbReference>
<organism evidence="3 4">
    <name type="scientific">Bacteroides ovatus</name>
    <dbReference type="NCBI Taxonomy" id="28116"/>
    <lineage>
        <taxon>Bacteria</taxon>
        <taxon>Pseudomonadati</taxon>
        <taxon>Bacteroidota</taxon>
        <taxon>Bacteroidia</taxon>
        <taxon>Bacteroidales</taxon>
        <taxon>Bacteroidaceae</taxon>
        <taxon>Bacteroides</taxon>
    </lineage>
</organism>
<feature type="domain" description="HTH cro/C1-type" evidence="2">
    <location>
        <begin position="6"/>
        <end position="59"/>
    </location>
</feature>
<dbReference type="AlphaFoldDB" id="A0AAP9DQK0"/>